<reference evidence="4" key="1">
    <citation type="journal article" date="2022" name="Int. J. Syst. Evol. Microbiol.">
        <title>Anaeromyxobacter oryzae sp. nov., Anaeromyxobacter diazotrophicus sp. nov. and Anaeromyxobacter paludicola sp. nov., isolated from paddy soils.</title>
        <authorList>
            <person name="Itoh H."/>
            <person name="Xu Z."/>
            <person name="Mise K."/>
            <person name="Masuda Y."/>
            <person name="Ushijima N."/>
            <person name="Hayakawa C."/>
            <person name="Shiratori Y."/>
            <person name="Senoo K."/>
        </authorList>
    </citation>
    <scope>NUCLEOTIDE SEQUENCE [LARGE SCALE GENOMIC DNA]</scope>
    <source>
        <strain evidence="4">Red630</strain>
    </source>
</reference>
<dbReference type="Proteomes" id="UP001162734">
    <property type="component" value="Chromosome"/>
</dbReference>
<evidence type="ECO:0000259" key="2">
    <source>
        <dbReference type="PROSITE" id="PS50234"/>
    </source>
</evidence>
<protein>
    <recommendedName>
        <fullName evidence="2">VWFA domain-containing protein</fullName>
    </recommendedName>
</protein>
<feature type="domain" description="VWFA" evidence="2">
    <location>
        <begin position="41"/>
        <end position="216"/>
    </location>
</feature>
<dbReference type="Gene3D" id="3.40.50.410">
    <property type="entry name" value="von Willebrand factor, type A domain"/>
    <property type="match status" value="1"/>
</dbReference>
<dbReference type="PROSITE" id="PS50234">
    <property type="entry name" value="VWFA"/>
    <property type="match status" value="1"/>
</dbReference>
<evidence type="ECO:0000313" key="4">
    <source>
        <dbReference type="Proteomes" id="UP001162734"/>
    </source>
</evidence>
<name>A0ABN6N981_9BACT</name>
<evidence type="ECO:0000313" key="3">
    <source>
        <dbReference type="EMBL" id="BDG08595.1"/>
    </source>
</evidence>
<organism evidence="3 4">
    <name type="scientific">Anaeromyxobacter paludicola</name>
    <dbReference type="NCBI Taxonomy" id="2918171"/>
    <lineage>
        <taxon>Bacteria</taxon>
        <taxon>Pseudomonadati</taxon>
        <taxon>Myxococcota</taxon>
        <taxon>Myxococcia</taxon>
        <taxon>Myxococcales</taxon>
        <taxon>Cystobacterineae</taxon>
        <taxon>Anaeromyxobacteraceae</taxon>
        <taxon>Anaeromyxobacter</taxon>
    </lineage>
</organism>
<dbReference type="InterPro" id="IPR002035">
    <property type="entry name" value="VWF_A"/>
</dbReference>
<dbReference type="InterPro" id="IPR036465">
    <property type="entry name" value="vWFA_dom_sf"/>
</dbReference>
<proteinExistence type="predicted"/>
<accession>A0ABN6N981</accession>
<dbReference type="InterPro" id="IPR051266">
    <property type="entry name" value="CLCR"/>
</dbReference>
<gene>
    <name evidence="3" type="ORF">AMPC_17080</name>
</gene>
<feature type="compositionally biased region" description="Low complexity" evidence="1">
    <location>
        <begin position="446"/>
        <end position="464"/>
    </location>
</feature>
<feature type="region of interest" description="Disordered" evidence="1">
    <location>
        <begin position="437"/>
        <end position="479"/>
    </location>
</feature>
<feature type="compositionally biased region" description="Basic residues" evidence="1">
    <location>
        <begin position="465"/>
        <end position="479"/>
    </location>
</feature>
<dbReference type="RefSeq" id="WP_248345773.1">
    <property type="nucleotide sequence ID" value="NZ_AP025592.1"/>
</dbReference>
<dbReference type="Pfam" id="PF00092">
    <property type="entry name" value="VWA"/>
    <property type="match status" value="1"/>
</dbReference>
<dbReference type="PANTHER" id="PTHR10579:SF43">
    <property type="entry name" value="ZINC FINGER (C3HC4-TYPE RING FINGER) FAMILY PROTEIN"/>
    <property type="match status" value="1"/>
</dbReference>
<dbReference type="EMBL" id="AP025592">
    <property type="protein sequence ID" value="BDG08595.1"/>
    <property type="molecule type" value="Genomic_DNA"/>
</dbReference>
<evidence type="ECO:0000256" key="1">
    <source>
        <dbReference type="SAM" id="MobiDB-lite"/>
    </source>
</evidence>
<sequence>MKTTARFTHEKLRHDQPQDLHLAVTLEAPAIDWQARRPAVCVIPVIDVSGSMSGEKLHYAKQSVMKLVEHLAPGDFCGVVTFTDEVRVVAAPAAMSPDAKAPLQAAIGQLGPQGSTNFAGGLFEGLRLANELALPPGMVRRVIMFTDGLANVGVATKSTDLLHLLEGNLGQATVSAFGYGADADQELLRDLSTKGKGNYAFVKSPEDALTAFARELGGLLSTYARDLELVIRPAEGTRLTSVVSDVESHEVDGGAVQISVPDLLSEEARHLVLGLQLGQRAAPGRTPVALVEGSYRVVDGDSGRTRSERFEIALEVDRVAAGEEQLAATPTVDELVALAQLVRAQIEAEERAQRGDFAGAREVLGTLLCSLRGRGRDAVARACGMIMDRLEDQDAYAGSTAFRASMRKGMSRSVAGMFDEDACTVLRQSGLETTTSAQEVMSESFGAPKAKAASGKTGSAPAAGKRSRGSLTRKKSKRW</sequence>
<dbReference type="SUPFAM" id="SSF53300">
    <property type="entry name" value="vWA-like"/>
    <property type="match status" value="1"/>
</dbReference>
<dbReference type="SMART" id="SM00327">
    <property type="entry name" value="VWA"/>
    <property type="match status" value="1"/>
</dbReference>
<keyword evidence="4" id="KW-1185">Reference proteome</keyword>
<dbReference type="PANTHER" id="PTHR10579">
    <property type="entry name" value="CALCIUM-ACTIVATED CHLORIDE CHANNEL REGULATOR"/>
    <property type="match status" value="1"/>
</dbReference>